<dbReference type="Pfam" id="PF01928">
    <property type="entry name" value="CYTH"/>
    <property type="match status" value="1"/>
</dbReference>
<comment type="similarity">
    <text evidence="4">Belongs to the ThTPase family.</text>
</comment>
<keyword evidence="9" id="KW-0479">Metal-binding</keyword>
<evidence type="ECO:0000313" key="16">
    <source>
        <dbReference type="Proteomes" id="UP000799438"/>
    </source>
</evidence>
<dbReference type="GO" id="GO:0005737">
    <property type="term" value="C:cytoplasm"/>
    <property type="evidence" value="ECO:0007669"/>
    <property type="project" value="UniProtKB-SubCell"/>
</dbReference>
<evidence type="ECO:0000256" key="8">
    <source>
        <dbReference type="ARBA" id="ARBA00022490"/>
    </source>
</evidence>
<dbReference type="PANTHER" id="PTHR14586">
    <property type="entry name" value="THIAMINE-TRIPHOSPHATASE"/>
    <property type="match status" value="1"/>
</dbReference>
<name>A0A6A6B8I9_9PEZI</name>
<keyword evidence="12" id="KW-0007">Acetylation</keyword>
<dbReference type="Gene3D" id="2.40.320.10">
    <property type="entry name" value="Hypothetical Protein Pfu-838710-001"/>
    <property type="match status" value="1"/>
</dbReference>
<evidence type="ECO:0000256" key="1">
    <source>
        <dbReference type="ARBA" id="ARBA00001946"/>
    </source>
</evidence>
<dbReference type="AlphaFoldDB" id="A0A6A6B8I9"/>
<dbReference type="RefSeq" id="XP_033396133.1">
    <property type="nucleotide sequence ID" value="XM_033542259.1"/>
</dbReference>
<evidence type="ECO:0000256" key="5">
    <source>
        <dbReference type="ARBA" id="ARBA00011245"/>
    </source>
</evidence>
<keyword evidence="11" id="KW-0460">Magnesium</keyword>
<dbReference type="EMBL" id="ML995490">
    <property type="protein sequence ID" value="KAF2140420.1"/>
    <property type="molecule type" value="Genomic_DNA"/>
</dbReference>
<keyword evidence="8" id="KW-0963">Cytoplasm</keyword>
<protein>
    <recommendedName>
        <fullName evidence="7">Thiamine-triphosphatase</fullName>
        <ecNumber evidence="6">3.6.1.28</ecNumber>
    </recommendedName>
</protein>
<dbReference type="SUPFAM" id="SSF55154">
    <property type="entry name" value="CYTH-like phosphatases"/>
    <property type="match status" value="1"/>
</dbReference>
<dbReference type="InterPro" id="IPR023577">
    <property type="entry name" value="CYTH_domain"/>
</dbReference>
<accession>A0A6A6B8I9</accession>
<dbReference type="GeneID" id="54299756"/>
<evidence type="ECO:0000256" key="13">
    <source>
        <dbReference type="ARBA" id="ARBA00048194"/>
    </source>
</evidence>
<comment type="subcellular location">
    <subcellularLocation>
        <location evidence="3">Cytoplasm</location>
    </subcellularLocation>
</comment>
<evidence type="ECO:0000256" key="4">
    <source>
        <dbReference type="ARBA" id="ARBA00008181"/>
    </source>
</evidence>
<comment type="subunit">
    <text evidence="5">Monomer.</text>
</comment>
<organism evidence="15 16">
    <name type="scientific">Aplosporella prunicola CBS 121167</name>
    <dbReference type="NCBI Taxonomy" id="1176127"/>
    <lineage>
        <taxon>Eukaryota</taxon>
        <taxon>Fungi</taxon>
        <taxon>Dikarya</taxon>
        <taxon>Ascomycota</taxon>
        <taxon>Pezizomycotina</taxon>
        <taxon>Dothideomycetes</taxon>
        <taxon>Dothideomycetes incertae sedis</taxon>
        <taxon>Botryosphaeriales</taxon>
        <taxon>Aplosporellaceae</taxon>
        <taxon>Aplosporella</taxon>
    </lineage>
</organism>
<dbReference type="GO" id="GO:0050333">
    <property type="term" value="F:thiamine triphosphate phosphatase activity"/>
    <property type="evidence" value="ECO:0007669"/>
    <property type="project" value="UniProtKB-EC"/>
</dbReference>
<comment type="function">
    <text evidence="2">Hydrolase highly specific for thiamine triphosphate (ThTP).</text>
</comment>
<keyword evidence="16" id="KW-1185">Reference proteome</keyword>
<gene>
    <name evidence="15" type="ORF">K452DRAFT_299763</name>
</gene>
<sequence>MKATTRLLSSVAQRCTLEVERKFRGLAVPALSATAASPPFASLEYLGKKTIRDTYYDRGNQLSARGVWLRLRDGQWQAKISRGGTYNNSRFEEVTDPEEIGRRIKNVTALDHDHRNNFGLEEMAVLTTLRETWLADGDYKIVSDTMDFGHVVGEVELERTQTFEGESDAQVQLLKDAAMKEMDAEIVGFMERYAWAFLPGTPTGKLTAYFERGLRP</sequence>
<dbReference type="PANTHER" id="PTHR14586:SF1">
    <property type="entry name" value="THIAMINE-TRIPHOSPHATASE"/>
    <property type="match status" value="1"/>
</dbReference>
<keyword evidence="10" id="KW-0378">Hydrolase</keyword>
<comment type="catalytic activity">
    <reaction evidence="13">
        <text>thiamine triphosphate + H2O = thiamine diphosphate + phosphate + H(+)</text>
        <dbReference type="Rhea" id="RHEA:11744"/>
        <dbReference type="ChEBI" id="CHEBI:15377"/>
        <dbReference type="ChEBI" id="CHEBI:15378"/>
        <dbReference type="ChEBI" id="CHEBI:43474"/>
        <dbReference type="ChEBI" id="CHEBI:58937"/>
        <dbReference type="ChEBI" id="CHEBI:58938"/>
        <dbReference type="EC" id="3.6.1.28"/>
    </reaction>
</comment>
<dbReference type="GO" id="GO:0042357">
    <property type="term" value="P:thiamine diphosphate metabolic process"/>
    <property type="evidence" value="ECO:0007669"/>
    <property type="project" value="TreeGrafter"/>
</dbReference>
<proteinExistence type="inferred from homology"/>
<evidence type="ECO:0000313" key="15">
    <source>
        <dbReference type="EMBL" id="KAF2140420.1"/>
    </source>
</evidence>
<dbReference type="InterPro" id="IPR039582">
    <property type="entry name" value="THTPA"/>
</dbReference>
<dbReference type="Proteomes" id="UP000799438">
    <property type="component" value="Unassembled WGS sequence"/>
</dbReference>
<evidence type="ECO:0000256" key="12">
    <source>
        <dbReference type="ARBA" id="ARBA00022990"/>
    </source>
</evidence>
<dbReference type="OrthoDB" id="442176at2759"/>
<dbReference type="CDD" id="cd07758">
    <property type="entry name" value="ThTPase"/>
    <property type="match status" value="1"/>
</dbReference>
<evidence type="ECO:0000256" key="9">
    <source>
        <dbReference type="ARBA" id="ARBA00022723"/>
    </source>
</evidence>
<dbReference type="InterPro" id="IPR012177">
    <property type="entry name" value="ThTPase_euk"/>
</dbReference>
<feature type="domain" description="CYTH" evidence="14">
    <location>
        <begin position="17"/>
        <end position="166"/>
    </location>
</feature>
<evidence type="ECO:0000256" key="3">
    <source>
        <dbReference type="ARBA" id="ARBA00004496"/>
    </source>
</evidence>
<dbReference type="EC" id="3.6.1.28" evidence="6"/>
<evidence type="ECO:0000256" key="11">
    <source>
        <dbReference type="ARBA" id="ARBA00022842"/>
    </source>
</evidence>
<evidence type="ECO:0000259" key="14">
    <source>
        <dbReference type="Pfam" id="PF01928"/>
    </source>
</evidence>
<dbReference type="InterPro" id="IPR033469">
    <property type="entry name" value="CYTH-like_dom_sf"/>
</dbReference>
<dbReference type="GO" id="GO:0006772">
    <property type="term" value="P:thiamine metabolic process"/>
    <property type="evidence" value="ECO:0007669"/>
    <property type="project" value="InterPro"/>
</dbReference>
<dbReference type="GO" id="GO:0000287">
    <property type="term" value="F:magnesium ion binding"/>
    <property type="evidence" value="ECO:0007669"/>
    <property type="project" value="TreeGrafter"/>
</dbReference>
<evidence type="ECO:0000256" key="10">
    <source>
        <dbReference type="ARBA" id="ARBA00022801"/>
    </source>
</evidence>
<comment type="cofactor">
    <cofactor evidence="1">
        <name>Mg(2+)</name>
        <dbReference type="ChEBI" id="CHEBI:18420"/>
    </cofactor>
</comment>
<evidence type="ECO:0000256" key="2">
    <source>
        <dbReference type="ARBA" id="ARBA00002106"/>
    </source>
</evidence>
<evidence type="ECO:0000256" key="7">
    <source>
        <dbReference type="ARBA" id="ARBA00020088"/>
    </source>
</evidence>
<evidence type="ECO:0000256" key="6">
    <source>
        <dbReference type="ARBA" id="ARBA00012378"/>
    </source>
</evidence>
<reference evidence="15" key="1">
    <citation type="journal article" date="2020" name="Stud. Mycol.">
        <title>101 Dothideomycetes genomes: a test case for predicting lifestyles and emergence of pathogens.</title>
        <authorList>
            <person name="Haridas S."/>
            <person name="Albert R."/>
            <person name="Binder M."/>
            <person name="Bloem J."/>
            <person name="Labutti K."/>
            <person name="Salamov A."/>
            <person name="Andreopoulos B."/>
            <person name="Baker S."/>
            <person name="Barry K."/>
            <person name="Bills G."/>
            <person name="Bluhm B."/>
            <person name="Cannon C."/>
            <person name="Castanera R."/>
            <person name="Culley D."/>
            <person name="Daum C."/>
            <person name="Ezra D."/>
            <person name="Gonzalez J."/>
            <person name="Henrissat B."/>
            <person name="Kuo A."/>
            <person name="Liang C."/>
            <person name="Lipzen A."/>
            <person name="Lutzoni F."/>
            <person name="Magnuson J."/>
            <person name="Mondo S."/>
            <person name="Nolan M."/>
            <person name="Ohm R."/>
            <person name="Pangilinan J."/>
            <person name="Park H.-J."/>
            <person name="Ramirez L."/>
            <person name="Alfaro M."/>
            <person name="Sun H."/>
            <person name="Tritt A."/>
            <person name="Yoshinaga Y."/>
            <person name="Zwiers L.-H."/>
            <person name="Turgeon B."/>
            <person name="Goodwin S."/>
            <person name="Spatafora J."/>
            <person name="Crous P."/>
            <person name="Grigoriev I."/>
        </authorList>
    </citation>
    <scope>NUCLEOTIDE SEQUENCE</scope>
    <source>
        <strain evidence="15">CBS 121167</strain>
    </source>
</reference>